<comment type="subunit">
    <text evidence="6">Component of the lipopolysaccharide transport and assembly complex. Interacts with LptA and the LptBFG transporter complex.</text>
</comment>
<dbReference type="NCBIfam" id="TIGR04409">
    <property type="entry name" value="LptC_YrbK"/>
    <property type="match status" value="1"/>
</dbReference>
<accession>A0A853JDT4</accession>
<dbReference type="InterPro" id="IPR010664">
    <property type="entry name" value="LipoPS_assembly_LptC-rel"/>
</dbReference>
<dbReference type="GO" id="GO:0015221">
    <property type="term" value="F:lipopolysaccharide transmembrane transporter activity"/>
    <property type="evidence" value="ECO:0007669"/>
    <property type="project" value="InterPro"/>
</dbReference>
<evidence type="ECO:0000313" key="7">
    <source>
        <dbReference type="EMBL" id="NZA27476.1"/>
    </source>
</evidence>
<keyword evidence="4 6" id="KW-1133">Transmembrane helix</keyword>
<evidence type="ECO:0000256" key="1">
    <source>
        <dbReference type="ARBA" id="ARBA00022475"/>
    </source>
</evidence>
<protein>
    <recommendedName>
        <fullName evidence="6">Lipopolysaccharide export system protein LptC</fullName>
    </recommendedName>
</protein>
<dbReference type="Gene3D" id="2.60.450.10">
    <property type="entry name" value="Lipopolysaccharide (LPS) transport protein A like domain"/>
    <property type="match status" value="1"/>
</dbReference>
<dbReference type="GO" id="GO:0043165">
    <property type="term" value="P:Gram-negative-bacterium-type cell outer membrane assembly"/>
    <property type="evidence" value="ECO:0007669"/>
    <property type="project" value="UniProtKB-UniRule"/>
</dbReference>
<dbReference type="Pfam" id="PF06835">
    <property type="entry name" value="LptC"/>
    <property type="match status" value="1"/>
</dbReference>
<comment type="subcellular location">
    <subcellularLocation>
        <location evidence="6">Cell inner membrane</location>
        <topology evidence="6">Single-pass membrane protein</topology>
    </subcellularLocation>
</comment>
<comment type="function">
    <text evidence="6">Involved in the assembly of lipopolysaccharide (LPS). Required for the translocation of LPS from the inner membrane to the outer membrane. Facilitates the transfer of LPS from the inner membrane to the periplasmic protein LptA. Could be a docking site for LptA.</text>
</comment>
<evidence type="ECO:0000256" key="5">
    <source>
        <dbReference type="ARBA" id="ARBA00023136"/>
    </source>
</evidence>
<organism evidence="7 8">
    <name type="scientific">Luteimonas salinisoli</name>
    <dbReference type="NCBI Taxonomy" id="2752307"/>
    <lineage>
        <taxon>Bacteria</taxon>
        <taxon>Pseudomonadati</taxon>
        <taxon>Pseudomonadota</taxon>
        <taxon>Gammaproteobacteria</taxon>
        <taxon>Lysobacterales</taxon>
        <taxon>Lysobacteraceae</taxon>
        <taxon>Luteimonas</taxon>
    </lineage>
</organism>
<keyword evidence="3 6" id="KW-0812">Transmembrane</keyword>
<keyword evidence="1 6" id="KW-1003">Cell membrane</keyword>
<dbReference type="GO" id="GO:0005886">
    <property type="term" value="C:plasma membrane"/>
    <property type="evidence" value="ECO:0007669"/>
    <property type="project" value="UniProtKB-SubCell"/>
</dbReference>
<dbReference type="InterPro" id="IPR052363">
    <property type="entry name" value="LPS_export_LptC"/>
</dbReference>
<dbReference type="GO" id="GO:0030288">
    <property type="term" value="C:outer membrane-bounded periplasmic space"/>
    <property type="evidence" value="ECO:0007669"/>
    <property type="project" value="TreeGrafter"/>
</dbReference>
<dbReference type="PANTHER" id="PTHR37481:SF1">
    <property type="entry name" value="LIPOPOLYSACCHARIDE EXPORT SYSTEM PROTEIN LPTC"/>
    <property type="match status" value="1"/>
</dbReference>
<comment type="similarity">
    <text evidence="6">Belongs to the LptC family.</text>
</comment>
<dbReference type="AlphaFoldDB" id="A0A853JDT4"/>
<dbReference type="GO" id="GO:0017089">
    <property type="term" value="F:glycolipid transfer activity"/>
    <property type="evidence" value="ECO:0007669"/>
    <property type="project" value="TreeGrafter"/>
</dbReference>
<sequence length="186" mass="21130">MNWRLALTLTLLVAAIVSGWSAWRQRVEPVRAVADDTRSDYVLGDFELTALSGEGNESFTLRAPRLEQHPQDRTIAIETPLFLVPDREGRYWQARARTGLVAAGHDELQLRGDVRVDGPEDDPRPVTMNTEQMTLYPERNIARSDERVTVTQPGSTIEGRGMEVDLSSKRYTFNSEVKQRHVPTRR</sequence>
<keyword evidence="5 6" id="KW-0472">Membrane</keyword>
<keyword evidence="2 6" id="KW-0997">Cell inner membrane</keyword>
<evidence type="ECO:0000256" key="3">
    <source>
        <dbReference type="ARBA" id="ARBA00022692"/>
    </source>
</evidence>
<evidence type="ECO:0000256" key="4">
    <source>
        <dbReference type="ARBA" id="ARBA00022989"/>
    </source>
</evidence>
<keyword evidence="8" id="KW-1185">Reference proteome</keyword>
<dbReference type="RefSeq" id="WP_180679251.1">
    <property type="nucleotide sequence ID" value="NZ_JACCKA010000078.1"/>
</dbReference>
<evidence type="ECO:0000256" key="6">
    <source>
        <dbReference type="HAMAP-Rule" id="MF_01915"/>
    </source>
</evidence>
<dbReference type="EMBL" id="JACCKA010000078">
    <property type="protein sequence ID" value="NZA27476.1"/>
    <property type="molecule type" value="Genomic_DNA"/>
</dbReference>
<dbReference type="PANTHER" id="PTHR37481">
    <property type="entry name" value="LIPOPOLYSACCHARIDE EXPORT SYSTEM PROTEIN LPTC"/>
    <property type="match status" value="1"/>
</dbReference>
<dbReference type="InterPro" id="IPR026265">
    <property type="entry name" value="LptC"/>
</dbReference>
<dbReference type="Proteomes" id="UP000578091">
    <property type="component" value="Unassembled WGS sequence"/>
</dbReference>
<evidence type="ECO:0000256" key="2">
    <source>
        <dbReference type="ARBA" id="ARBA00022519"/>
    </source>
</evidence>
<dbReference type="HAMAP" id="MF_01915">
    <property type="entry name" value="LPS_assembly_LptC"/>
    <property type="match status" value="1"/>
</dbReference>
<reference evidence="7 8" key="1">
    <citation type="submission" date="2020-07" db="EMBL/GenBank/DDBJ databases">
        <title>Luteimonas sp. SJ-92.</title>
        <authorList>
            <person name="Huang X.-X."/>
            <person name="Xu L."/>
            <person name="Sun J.-Q."/>
        </authorList>
    </citation>
    <scope>NUCLEOTIDE SEQUENCE [LARGE SCALE GENOMIC DNA]</scope>
    <source>
        <strain evidence="7 8">SJ-92</strain>
    </source>
</reference>
<proteinExistence type="inferred from homology"/>
<name>A0A853JDT4_9GAMM</name>
<gene>
    <name evidence="6 7" type="primary">lptC</name>
    <name evidence="7" type="ORF">H0E84_13885</name>
</gene>
<comment type="caution">
    <text evidence="7">The sequence shown here is derived from an EMBL/GenBank/DDBJ whole genome shotgun (WGS) entry which is preliminary data.</text>
</comment>
<evidence type="ECO:0000313" key="8">
    <source>
        <dbReference type="Proteomes" id="UP000578091"/>
    </source>
</evidence>